<protein>
    <submittedName>
        <fullName evidence="1">Uncharacterized protein</fullName>
    </submittedName>
</protein>
<sequence>MPQRDFEPSLIMTAPPPPFQYDNPQQSTALPQFIAWTSLHPSLALVSGSDITLAWHRGLIESVHHRYRVSFVVDGILMRLFESWRSWCSIYAGVITVASPLGSDLRSLDWTLRQTQSLNAFIRPSSPLYGNSFTNLHESLRSGCFICESQSDPQPIGKYHYVSSVNNTQPSRPAAYWQIPLRKLSKQYTALQTPQPIGKYHYVSSVNNTQPSRPAAYWQIPLRKLSKQYTALQIPRPIGKYHYVSSVNNTQPSRPR</sequence>
<reference evidence="1 2" key="1">
    <citation type="journal article" date="2021" name="Elife">
        <title>Chloroplast acquisition without the gene transfer in kleptoplastic sea slugs, Plakobranchus ocellatus.</title>
        <authorList>
            <person name="Maeda T."/>
            <person name="Takahashi S."/>
            <person name="Yoshida T."/>
            <person name="Shimamura S."/>
            <person name="Takaki Y."/>
            <person name="Nagai Y."/>
            <person name="Toyoda A."/>
            <person name="Suzuki Y."/>
            <person name="Arimoto A."/>
            <person name="Ishii H."/>
            <person name="Satoh N."/>
            <person name="Nishiyama T."/>
            <person name="Hasebe M."/>
            <person name="Maruyama T."/>
            <person name="Minagawa J."/>
            <person name="Obokata J."/>
            <person name="Shigenobu S."/>
        </authorList>
    </citation>
    <scope>NUCLEOTIDE SEQUENCE [LARGE SCALE GENOMIC DNA]</scope>
</reference>
<organism evidence="1 2">
    <name type="scientific">Plakobranchus ocellatus</name>
    <dbReference type="NCBI Taxonomy" id="259542"/>
    <lineage>
        <taxon>Eukaryota</taxon>
        <taxon>Metazoa</taxon>
        <taxon>Spiralia</taxon>
        <taxon>Lophotrochozoa</taxon>
        <taxon>Mollusca</taxon>
        <taxon>Gastropoda</taxon>
        <taxon>Heterobranchia</taxon>
        <taxon>Euthyneura</taxon>
        <taxon>Panpulmonata</taxon>
        <taxon>Sacoglossa</taxon>
        <taxon>Placobranchoidea</taxon>
        <taxon>Plakobranchidae</taxon>
        <taxon>Plakobranchus</taxon>
    </lineage>
</organism>
<dbReference type="AlphaFoldDB" id="A0AAV4BDT3"/>
<gene>
    <name evidence="1" type="ORF">PoB_004303400</name>
</gene>
<evidence type="ECO:0000313" key="1">
    <source>
        <dbReference type="EMBL" id="GFO16529.1"/>
    </source>
</evidence>
<dbReference type="Proteomes" id="UP000735302">
    <property type="component" value="Unassembled WGS sequence"/>
</dbReference>
<proteinExistence type="predicted"/>
<comment type="caution">
    <text evidence="1">The sequence shown here is derived from an EMBL/GenBank/DDBJ whole genome shotgun (WGS) entry which is preliminary data.</text>
</comment>
<dbReference type="EMBL" id="BLXT01004673">
    <property type="protein sequence ID" value="GFO16529.1"/>
    <property type="molecule type" value="Genomic_DNA"/>
</dbReference>
<keyword evidence="2" id="KW-1185">Reference proteome</keyword>
<evidence type="ECO:0000313" key="2">
    <source>
        <dbReference type="Proteomes" id="UP000735302"/>
    </source>
</evidence>
<accession>A0AAV4BDT3</accession>
<name>A0AAV4BDT3_9GAST</name>